<protein>
    <submittedName>
        <fullName evidence="3">Uncharacterized protein</fullName>
    </submittedName>
</protein>
<reference evidence="3" key="1">
    <citation type="submission" date="2020-09" db="EMBL/GenBank/DDBJ databases">
        <title>Genome-Enabled Discovery of Anthraquinone Biosynthesis in Senna tora.</title>
        <authorList>
            <person name="Kang S.-H."/>
            <person name="Pandey R.P."/>
            <person name="Lee C.-M."/>
            <person name="Sim J.-S."/>
            <person name="Jeong J.-T."/>
            <person name="Choi B.-S."/>
            <person name="Jung M."/>
            <person name="Ginzburg D."/>
            <person name="Zhao K."/>
            <person name="Won S.Y."/>
            <person name="Oh T.-J."/>
            <person name="Yu Y."/>
            <person name="Kim N.-H."/>
            <person name="Lee O.R."/>
            <person name="Lee T.-H."/>
            <person name="Bashyal P."/>
            <person name="Kim T.-S."/>
            <person name="Lee W.-H."/>
            <person name="Kawkins C."/>
            <person name="Kim C.-K."/>
            <person name="Kim J.S."/>
            <person name="Ahn B.O."/>
            <person name="Rhee S.Y."/>
            <person name="Sohng J.K."/>
        </authorList>
    </citation>
    <scope>NUCLEOTIDE SEQUENCE</scope>
    <source>
        <tissue evidence="3">Leaf</tissue>
    </source>
</reference>
<feature type="compositionally biased region" description="Low complexity" evidence="2">
    <location>
        <begin position="283"/>
        <end position="298"/>
    </location>
</feature>
<dbReference type="Proteomes" id="UP000634136">
    <property type="component" value="Unassembled WGS sequence"/>
</dbReference>
<dbReference type="AlphaFoldDB" id="A0A834TVZ2"/>
<name>A0A834TVZ2_9FABA</name>
<organism evidence="3 4">
    <name type="scientific">Senna tora</name>
    <dbReference type="NCBI Taxonomy" id="362788"/>
    <lineage>
        <taxon>Eukaryota</taxon>
        <taxon>Viridiplantae</taxon>
        <taxon>Streptophyta</taxon>
        <taxon>Embryophyta</taxon>
        <taxon>Tracheophyta</taxon>
        <taxon>Spermatophyta</taxon>
        <taxon>Magnoliopsida</taxon>
        <taxon>eudicotyledons</taxon>
        <taxon>Gunneridae</taxon>
        <taxon>Pentapetalae</taxon>
        <taxon>rosids</taxon>
        <taxon>fabids</taxon>
        <taxon>Fabales</taxon>
        <taxon>Fabaceae</taxon>
        <taxon>Caesalpinioideae</taxon>
        <taxon>Cassia clade</taxon>
        <taxon>Senna</taxon>
    </lineage>
</organism>
<comment type="caution">
    <text evidence="3">The sequence shown here is derived from an EMBL/GenBank/DDBJ whole genome shotgun (WGS) entry which is preliminary data.</text>
</comment>
<feature type="region of interest" description="Disordered" evidence="2">
    <location>
        <begin position="274"/>
        <end position="312"/>
    </location>
</feature>
<keyword evidence="1" id="KW-0175">Coiled coil</keyword>
<evidence type="ECO:0000313" key="3">
    <source>
        <dbReference type="EMBL" id="KAF7827290.1"/>
    </source>
</evidence>
<gene>
    <name evidence="3" type="ORF">G2W53_018454</name>
</gene>
<keyword evidence="4" id="KW-1185">Reference proteome</keyword>
<feature type="coiled-coil region" evidence="1">
    <location>
        <begin position="187"/>
        <end position="214"/>
    </location>
</feature>
<accession>A0A834TVZ2</accession>
<evidence type="ECO:0000256" key="1">
    <source>
        <dbReference type="SAM" id="Coils"/>
    </source>
</evidence>
<evidence type="ECO:0000256" key="2">
    <source>
        <dbReference type="SAM" id="MobiDB-lite"/>
    </source>
</evidence>
<dbReference type="EMBL" id="JAAIUW010000006">
    <property type="protein sequence ID" value="KAF7827290.1"/>
    <property type="molecule type" value="Genomic_DNA"/>
</dbReference>
<evidence type="ECO:0000313" key="4">
    <source>
        <dbReference type="Proteomes" id="UP000634136"/>
    </source>
</evidence>
<proteinExistence type="predicted"/>
<sequence>MASKDKSPTIVDEAVVGGSSMMSILGVAEGSVTATLSDTVTEAALGASLGSIAVSDGVGPWYSPKPDVGAVNQLLANDLTTYSSLCILRALGLNLGSSCGGAPYPRRNHQKTGKRVHRRSLYGTKRGRNELGALLGTRGEVYPLHLIEKELTGWVFPEYLSSDHNLKSLAFALASVFGQINQVPIELSDSKARIKTFKDELAEKERALHEEMAARRRDFYPLSNYGMRNRVAQVEHHLGVTVPLEILSKMHSGLERFDDGLRMRREKDGLINCDFNREPPPSHSQGFSSSGSSFCSEGDSSEDSSATLSDGA</sequence>